<comment type="similarity">
    <text evidence="4">Belongs to the OXR1 family.</text>
</comment>
<protein>
    <recommendedName>
        <fullName evidence="12">Oxidation resistance protein 1</fullName>
    </recommendedName>
    <alternativeName>
        <fullName evidence="6">TBC1 domain family member 24</fullName>
    </alternativeName>
</protein>
<dbReference type="Proteomes" id="UP000008144">
    <property type="component" value="Chromosome 5"/>
</dbReference>
<evidence type="ECO:0000256" key="12">
    <source>
        <dbReference type="ARBA" id="ARBA00040604"/>
    </source>
</evidence>
<evidence type="ECO:0000256" key="11">
    <source>
        <dbReference type="ARBA" id="ARBA00034103"/>
    </source>
</evidence>
<evidence type="ECO:0000256" key="6">
    <source>
        <dbReference type="ARBA" id="ARBA00014206"/>
    </source>
</evidence>
<evidence type="ECO:0000256" key="13">
    <source>
        <dbReference type="ARBA" id="ARBA00046245"/>
    </source>
</evidence>
<organism evidence="15 16">
    <name type="scientific">Ciona intestinalis</name>
    <name type="common">Transparent sea squirt</name>
    <name type="synonym">Ascidia intestinalis</name>
    <dbReference type="NCBI Taxonomy" id="7719"/>
    <lineage>
        <taxon>Eukaryota</taxon>
        <taxon>Metazoa</taxon>
        <taxon>Chordata</taxon>
        <taxon>Tunicata</taxon>
        <taxon>Ascidiacea</taxon>
        <taxon>Phlebobranchia</taxon>
        <taxon>Cionidae</taxon>
        <taxon>Ciona</taxon>
    </lineage>
</organism>
<evidence type="ECO:0000256" key="2">
    <source>
        <dbReference type="ARBA" id="ARBA00004173"/>
    </source>
</evidence>
<comment type="subcellular location">
    <subcellularLocation>
        <location evidence="1">Cytoplasmic vesicle membrane</location>
    </subcellularLocation>
    <subcellularLocation>
        <location evidence="3">Endomembrane system</location>
        <topology evidence="3">Peripheral membrane protein</topology>
    </subcellularLocation>
    <subcellularLocation>
        <location evidence="2">Mitochondrion</location>
    </subcellularLocation>
    <subcellularLocation>
        <location evidence="11">Synapse</location>
    </subcellularLocation>
</comment>
<dbReference type="GO" id="GO:0030659">
    <property type="term" value="C:cytoplasmic vesicle membrane"/>
    <property type="evidence" value="ECO:0007669"/>
    <property type="project" value="UniProtKB-SubCell"/>
</dbReference>
<dbReference type="GO" id="GO:0005634">
    <property type="term" value="C:nucleus"/>
    <property type="evidence" value="ECO:0000318"/>
    <property type="project" value="GO_Central"/>
</dbReference>
<dbReference type="SMART" id="SM00584">
    <property type="entry name" value="TLDc"/>
    <property type="match status" value="1"/>
</dbReference>
<keyword evidence="7" id="KW-0770">Synapse</keyword>
<dbReference type="Pfam" id="PF07534">
    <property type="entry name" value="TLD"/>
    <property type="match status" value="1"/>
</dbReference>
<keyword evidence="8" id="KW-0496">Mitochondrion</keyword>
<dbReference type="PANTHER" id="PTHR23354:SF62">
    <property type="entry name" value="MUSTARD, ISOFORM V"/>
    <property type="match status" value="1"/>
</dbReference>
<name>F6WNQ6_CIOIN</name>
<dbReference type="SUPFAM" id="SSF47923">
    <property type="entry name" value="Ypt/Rab-GAP domain of gyp1p"/>
    <property type="match status" value="1"/>
</dbReference>
<comment type="subunit">
    <text evidence="5">Interacts with ARF6.</text>
</comment>
<dbReference type="AlphaFoldDB" id="F6WNQ6"/>
<feature type="domain" description="TLDc" evidence="14">
    <location>
        <begin position="310"/>
        <end position="483"/>
    </location>
</feature>
<dbReference type="PANTHER" id="PTHR23354">
    <property type="entry name" value="NUCLEOLAR PROTEIN 7/ESTROGEN RECEPTOR COACTIVATOR-RELATED"/>
    <property type="match status" value="1"/>
</dbReference>
<dbReference type="HOGENOM" id="CLU_018035_1_1_1"/>
<accession>F6WNQ6</accession>
<reference evidence="15" key="4">
    <citation type="submission" date="2025-09" db="UniProtKB">
        <authorList>
            <consortium name="Ensembl"/>
        </authorList>
    </citation>
    <scope>IDENTIFICATION</scope>
</reference>
<dbReference type="STRING" id="7719.ENSCINP00000018704"/>
<evidence type="ECO:0000259" key="14">
    <source>
        <dbReference type="PROSITE" id="PS51886"/>
    </source>
</evidence>
<dbReference type="Ensembl" id="ENSCINT00000018704.3">
    <property type="protein sequence ID" value="ENSCINP00000018704.3"/>
    <property type="gene ID" value="ENSCING00000009199.3"/>
</dbReference>
<evidence type="ECO:0000313" key="15">
    <source>
        <dbReference type="Ensembl" id="ENSCINP00000018704.3"/>
    </source>
</evidence>
<dbReference type="PROSITE" id="PS51886">
    <property type="entry name" value="TLDC"/>
    <property type="match status" value="1"/>
</dbReference>
<evidence type="ECO:0000313" key="16">
    <source>
        <dbReference type="Proteomes" id="UP000008144"/>
    </source>
</evidence>
<dbReference type="EMBL" id="EAAA01002226">
    <property type="status" value="NOT_ANNOTATED_CDS"/>
    <property type="molecule type" value="Genomic_DNA"/>
</dbReference>
<dbReference type="GeneTree" id="ENSGT00410000025739"/>
<dbReference type="InterPro" id="IPR000195">
    <property type="entry name" value="Rab-GAP-TBC_dom"/>
</dbReference>
<proteinExistence type="inferred from homology"/>
<dbReference type="GO" id="GO:0012505">
    <property type="term" value="C:endomembrane system"/>
    <property type="evidence" value="ECO:0007669"/>
    <property type="project" value="UniProtKB-SubCell"/>
</dbReference>
<dbReference type="InterPro" id="IPR035969">
    <property type="entry name" value="Rab-GAP_TBC_sf"/>
</dbReference>
<evidence type="ECO:0000256" key="9">
    <source>
        <dbReference type="ARBA" id="ARBA00023136"/>
    </source>
</evidence>
<keyword evidence="10" id="KW-0968">Cytoplasmic vesicle</keyword>
<dbReference type="GO" id="GO:0045202">
    <property type="term" value="C:synapse"/>
    <property type="evidence" value="ECO:0007669"/>
    <property type="project" value="UniProtKB-SubCell"/>
</dbReference>
<evidence type="ECO:0000256" key="5">
    <source>
        <dbReference type="ARBA" id="ARBA00011546"/>
    </source>
</evidence>
<dbReference type="InterPro" id="IPR006571">
    <property type="entry name" value="TLDc_dom"/>
</dbReference>
<dbReference type="Pfam" id="PF00566">
    <property type="entry name" value="RabGAP-TBC"/>
    <property type="match status" value="1"/>
</dbReference>
<reference evidence="15" key="2">
    <citation type="journal article" date="2008" name="Genome Biol.">
        <title>Improved genome assembly and evidence-based global gene model set for the chordate Ciona intestinalis: new insight into intron and operon populations.</title>
        <authorList>
            <person name="Satou Y."/>
            <person name="Mineta K."/>
            <person name="Ogasawara M."/>
            <person name="Sasakura Y."/>
            <person name="Shoguchi E."/>
            <person name="Ueno K."/>
            <person name="Yamada L."/>
            <person name="Matsumoto J."/>
            <person name="Wasserscheid J."/>
            <person name="Dewar K."/>
            <person name="Wiley G.B."/>
            <person name="Macmil S.L."/>
            <person name="Roe B.A."/>
            <person name="Zeller R.W."/>
            <person name="Hastings K.E."/>
            <person name="Lemaire P."/>
            <person name="Lindquist E."/>
            <person name="Endo T."/>
            <person name="Hotta K."/>
            <person name="Inaba K."/>
        </authorList>
    </citation>
    <scope>NUCLEOTIDE SEQUENCE [LARGE SCALE GENOMIC DNA]</scope>
    <source>
        <strain evidence="15">wild type</strain>
    </source>
</reference>
<evidence type="ECO:0000256" key="1">
    <source>
        <dbReference type="ARBA" id="ARBA00004156"/>
    </source>
</evidence>
<dbReference type="SMART" id="SM00164">
    <property type="entry name" value="TBC"/>
    <property type="match status" value="1"/>
</dbReference>
<evidence type="ECO:0000256" key="10">
    <source>
        <dbReference type="ARBA" id="ARBA00023329"/>
    </source>
</evidence>
<evidence type="ECO:0000256" key="8">
    <source>
        <dbReference type="ARBA" id="ARBA00023128"/>
    </source>
</evidence>
<dbReference type="OMA" id="WGRTEHC"/>
<dbReference type="GO" id="GO:0005739">
    <property type="term" value="C:mitochondrion"/>
    <property type="evidence" value="ECO:0007669"/>
    <property type="project" value="UniProtKB-SubCell"/>
</dbReference>
<evidence type="ECO:0000256" key="4">
    <source>
        <dbReference type="ARBA" id="ARBA00009540"/>
    </source>
</evidence>
<keyword evidence="16" id="KW-1185">Reference proteome</keyword>
<keyword evidence="9" id="KW-0472">Membrane</keyword>
<dbReference type="GO" id="GO:0006979">
    <property type="term" value="P:response to oxidative stress"/>
    <property type="evidence" value="ECO:0000318"/>
    <property type="project" value="GO_Central"/>
</dbReference>
<dbReference type="Gene3D" id="1.10.472.80">
    <property type="entry name" value="Ypt/Rab-GAP domain of gyp1p, domain 3"/>
    <property type="match status" value="1"/>
</dbReference>
<comment type="function">
    <text evidence="13">May act as a GTPase-activating protein for Rab family protein(s). Involved in neuronal projections development, probably through a negative modulation of ARF6 function. Involved in the regulation of synaptic vesicle trafficking.</text>
</comment>
<dbReference type="InParanoid" id="F6WNQ6"/>
<sequence length="485" mass="54558">LTETSNKRSLKTHLRENLHPANHDIRSVLYKRLVRKVECNESMFGAQMYTDFENEHLIGVSGILPPPSFCETEDIPNFCLNGNGKATLMKVLNCINYQFPQVTYSPLLPVAVALFLHYDEDPAQVFSHVCRLIFSNSKSIHYLDANKKEVDASTHLLKELTQKYSNASHKSLLSLTSNPDNVYSQWIRCLFHGLPFTYTAILFDMYLLEGYKALYRLSLSVLKFYRKMGVANASDIVSAVFNFNQNIESKVSINMLFRKAFGFKLPPSKEINRRHRKMLMTSNNPNLQDTTRSPMNQWTHVTTIKQVESEIASQSLLTTLYKWLPDSTTVLSPVVLFSTNKHGYNLTSFFSCCDLHEPTVLLIKTVTDAVIGAYLSTAWEERINSKGYFGTGESFVFKLLPEPAVYKWSGITKSTNKIPQRDDLFMMADKNGIKIGGGGGISIAIDTSLLNGISQPSSTFNNPSLVGENGTFVCSMIEVIGFHNA</sequence>
<reference evidence="16" key="1">
    <citation type="journal article" date="2002" name="Science">
        <title>The draft genome of Ciona intestinalis: insights into chordate and vertebrate origins.</title>
        <authorList>
            <person name="Dehal P."/>
            <person name="Satou Y."/>
            <person name="Campbell R.K."/>
            <person name="Chapman J."/>
            <person name="Degnan B."/>
            <person name="De Tomaso A."/>
            <person name="Davidson B."/>
            <person name="Di Gregorio A."/>
            <person name="Gelpke M."/>
            <person name="Goodstein D.M."/>
            <person name="Harafuji N."/>
            <person name="Hastings K.E."/>
            <person name="Ho I."/>
            <person name="Hotta K."/>
            <person name="Huang W."/>
            <person name="Kawashima T."/>
            <person name="Lemaire P."/>
            <person name="Martinez D."/>
            <person name="Meinertzhagen I.A."/>
            <person name="Necula S."/>
            <person name="Nonaka M."/>
            <person name="Putnam N."/>
            <person name="Rash S."/>
            <person name="Saiga H."/>
            <person name="Satake M."/>
            <person name="Terry A."/>
            <person name="Yamada L."/>
            <person name="Wang H.G."/>
            <person name="Awazu S."/>
            <person name="Azumi K."/>
            <person name="Boore J."/>
            <person name="Branno M."/>
            <person name="Chin-Bow S."/>
            <person name="DeSantis R."/>
            <person name="Doyle S."/>
            <person name="Francino P."/>
            <person name="Keys D.N."/>
            <person name="Haga S."/>
            <person name="Hayashi H."/>
            <person name="Hino K."/>
            <person name="Imai K.S."/>
            <person name="Inaba K."/>
            <person name="Kano S."/>
            <person name="Kobayashi K."/>
            <person name="Kobayashi M."/>
            <person name="Lee B.I."/>
            <person name="Makabe K.W."/>
            <person name="Manohar C."/>
            <person name="Matassi G."/>
            <person name="Medina M."/>
            <person name="Mochizuki Y."/>
            <person name="Mount S."/>
            <person name="Morishita T."/>
            <person name="Miura S."/>
            <person name="Nakayama A."/>
            <person name="Nishizaka S."/>
            <person name="Nomoto H."/>
            <person name="Ohta F."/>
            <person name="Oishi K."/>
            <person name="Rigoutsos I."/>
            <person name="Sano M."/>
            <person name="Sasaki A."/>
            <person name="Sasakura Y."/>
            <person name="Shoguchi E."/>
            <person name="Shin-i T."/>
            <person name="Spagnuolo A."/>
            <person name="Stainier D."/>
            <person name="Suzuki M.M."/>
            <person name="Tassy O."/>
            <person name="Takatori N."/>
            <person name="Tokuoka M."/>
            <person name="Yagi K."/>
            <person name="Yoshizaki F."/>
            <person name="Wada S."/>
            <person name="Zhang C."/>
            <person name="Hyatt P.D."/>
            <person name="Larimer F."/>
            <person name="Detter C."/>
            <person name="Doggett N."/>
            <person name="Glavina T."/>
            <person name="Hawkins T."/>
            <person name="Richardson P."/>
            <person name="Lucas S."/>
            <person name="Kohara Y."/>
            <person name="Levine M."/>
            <person name="Satoh N."/>
            <person name="Rokhsar D.S."/>
        </authorList>
    </citation>
    <scope>NUCLEOTIDE SEQUENCE [LARGE SCALE GENOMIC DNA]</scope>
</reference>
<reference evidence="15" key="3">
    <citation type="submission" date="2025-08" db="UniProtKB">
        <authorList>
            <consortium name="Ensembl"/>
        </authorList>
    </citation>
    <scope>IDENTIFICATION</scope>
</reference>
<evidence type="ECO:0000256" key="3">
    <source>
        <dbReference type="ARBA" id="ARBA00004184"/>
    </source>
</evidence>
<evidence type="ECO:0000256" key="7">
    <source>
        <dbReference type="ARBA" id="ARBA00023018"/>
    </source>
</evidence>